<dbReference type="InterPro" id="IPR006805">
    <property type="entry name" value="Anth_synth_I_N"/>
</dbReference>
<evidence type="ECO:0000313" key="3">
    <source>
        <dbReference type="EMBL" id="GAA4092615.1"/>
    </source>
</evidence>
<dbReference type="InterPro" id="IPR005801">
    <property type="entry name" value="ADC_synthase"/>
</dbReference>
<accession>A0ABP7WN72</accession>
<dbReference type="Proteomes" id="UP001500683">
    <property type="component" value="Unassembled WGS sequence"/>
</dbReference>
<dbReference type="Pfam" id="PF00425">
    <property type="entry name" value="Chorismate_bind"/>
    <property type="match status" value="1"/>
</dbReference>
<gene>
    <name evidence="3" type="primary">trpE</name>
    <name evidence="3" type="ORF">GCM10022214_62900</name>
</gene>
<evidence type="ECO:0000259" key="2">
    <source>
        <dbReference type="Pfam" id="PF04715"/>
    </source>
</evidence>
<proteinExistence type="predicted"/>
<dbReference type="SUPFAM" id="SSF56322">
    <property type="entry name" value="ADC synthase"/>
    <property type="match status" value="1"/>
</dbReference>
<dbReference type="EMBL" id="BAAAZG010000047">
    <property type="protein sequence ID" value="GAA4092615.1"/>
    <property type="molecule type" value="Genomic_DNA"/>
</dbReference>
<reference evidence="4" key="1">
    <citation type="journal article" date="2019" name="Int. J. Syst. Evol. Microbiol.">
        <title>The Global Catalogue of Microorganisms (GCM) 10K type strain sequencing project: providing services to taxonomists for standard genome sequencing and annotation.</title>
        <authorList>
            <consortium name="The Broad Institute Genomics Platform"/>
            <consortium name="The Broad Institute Genome Sequencing Center for Infectious Disease"/>
            <person name="Wu L."/>
            <person name="Ma J."/>
        </authorList>
    </citation>
    <scope>NUCLEOTIDE SEQUENCE [LARGE SCALE GENOMIC DNA]</scope>
    <source>
        <strain evidence="4">JCM 16702</strain>
    </source>
</reference>
<organism evidence="3 4">
    <name type="scientific">Actinomadura miaoliensis</name>
    <dbReference type="NCBI Taxonomy" id="430685"/>
    <lineage>
        <taxon>Bacteria</taxon>
        <taxon>Bacillati</taxon>
        <taxon>Actinomycetota</taxon>
        <taxon>Actinomycetes</taxon>
        <taxon>Streptosporangiales</taxon>
        <taxon>Thermomonosporaceae</taxon>
        <taxon>Actinomadura</taxon>
    </lineage>
</organism>
<name>A0ABP7WN72_9ACTN</name>
<evidence type="ECO:0000313" key="4">
    <source>
        <dbReference type="Proteomes" id="UP001500683"/>
    </source>
</evidence>
<feature type="domain" description="Anthranilate synthase component I N-terminal" evidence="2">
    <location>
        <begin position="11"/>
        <end position="165"/>
    </location>
</feature>
<feature type="domain" description="Chorismate-utilising enzyme C-terminal" evidence="1">
    <location>
        <begin position="219"/>
        <end position="468"/>
    </location>
</feature>
<dbReference type="InterPro" id="IPR019999">
    <property type="entry name" value="Anth_synth_I-like"/>
</dbReference>
<comment type="caution">
    <text evidence="3">The sequence shown here is derived from an EMBL/GenBank/DDBJ whole genome shotgun (WGS) entry which is preliminary data.</text>
</comment>
<dbReference type="PANTHER" id="PTHR11236">
    <property type="entry name" value="AMINOBENZOATE/ANTHRANILATE SYNTHASE"/>
    <property type="match status" value="1"/>
</dbReference>
<protein>
    <submittedName>
        <fullName evidence="3">Anthranilate synthase component I</fullName>
    </submittedName>
</protein>
<keyword evidence="4" id="KW-1185">Reference proteome</keyword>
<evidence type="ECO:0000259" key="1">
    <source>
        <dbReference type="Pfam" id="PF00425"/>
    </source>
</evidence>
<dbReference type="Gene3D" id="3.60.120.10">
    <property type="entry name" value="Anthranilate synthase"/>
    <property type="match status" value="1"/>
</dbReference>
<dbReference type="Pfam" id="PF04715">
    <property type="entry name" value="Anth_synt_I_N"/>
    <property type="match status" value="1"/>
</dbReference>
<dbReference type="PANTHER" id="PTHR11236:SF9">
    <property type="entry name" value="ANTHRANILATE SYNTHASE COMPONENT 1"/>
    <property type="match status" value="1"/>
</dbReference>
<sequence>MRTTRLAVPPVEPLAAYLALAGRFGREQVYLLESAAGPARDVRYHFAGFGTLLTVSVTRGEVRVDGVPALREAVRRRIGPLLDTAADGRTRLRAARDLWPVLRAVGGAFDAEGSASRFRFGFIGYFGYDAARYVEDLPYLIDQDPELPDVHLALSRGCLMTDLATGRAELSLHESPAWPALDRDEIAALLAAAGGTPPEGAPRDAPPVAAVTGDTERGRYLAAVDRCLEHIAAGDIYQVQIGHELDIRSPADPVQVYLRLRERNASPYMYLATVGGHTVIGGSPELFVRVEDGTVTMRPIAGTVPRGAADDEIAARQLRADPKELAEHTMLVDLCRNDIGRICKRDTLDVPDSLVVERYSHVLHLVSTVVGEAEDGTDGFDVIPALFPAGTMTGAPKIRAMEIIEATERSRRGLYSGALGLIDVGGYLNLALCIRTLIHRDGSYRTRASAGVVADSVPGREWNETLAKLSAPYWAVTGEELL</sequence>
<dbReference type="PRINTS" id="PR00095">
    <property type="entry name" value="ANTSNTHASEI"/>
</dbReference>
<dbReference type="InterPro" id="IPR015890">
    <property type="entry name" value="Chorismate_C"/>
</dbReference>